<organism evidence="1 2">
    <name type="scientific">Capnocytophaga canimorsus</name>
    <dbReference type="NCBI Taxonomy" id="28188"/>
    <lineage>
        <taxon>Bacteria</taxon>
        <taxon>Pseudomonadati</taxon>
        <taxon>Bacteroidota</taxon>
        <taxon>Flavobacteriia</taxon>
        <taxon>Flavobacteriales</taxon>
        <taxon>Flavobacteriaceae</taxon>
        <taxon>Capnocytophaga</taxon>
    </lineage>
</organism>
<dbReference type="AlphaFoldDB" id="A0A0B7HDT3"/>
<reference evidence="1 2" key="1">
    <citation type="submission" date="2015-01" db="EMBL/GenBank/DDBJ databases">
        <authorList>
            <person name="Xiang T."/>
            <person name="Song Y."/>
            <person name="Huang L."/>
            <person name="Wang B."/>
            <person name="Wu P."/>
        </authorList>
    </citation>
    <scope>NUCLEOTIDE SEQUENCE [LARGE SCALE GENOMIC DNA]</scope>
    <source>
        <strain evidence="1 2">Cc12</strain>
    </source>
</reference>
<name>A0A0B7HDT3_9FLAO</name>
<dbReference type="Gene3D" id="3.10.310.50">
    <property type="match status" value="1"/>
</dbReference>
<evidence type="ECO:0000313" key="2">
    <source>
        <dbReference type="Proteomes" id="UP000044026"/>
    </source>
</evidence>
<dbReference type="Proteomes" id="UP000044026">
    <property type="component" value="Unassembled WGS sequence"/>
</dbReference>
<dbReference type="InterPro" id="IPR007621">
    <property type="entry name" value="TPM_dom"/>
</dbReference>
<dbReference type="PANTHER" id="PTHR30373:SF8">
    <property type="entry name" value="BLL7265 PROTEIN"/>
    <property type="match status" value="1"/>
</dbReference>
<dbReference type="PANTHER" id="PTHR30373">
    <property type="entry name" value="UPF0603 PROTEIN YGCG"/>
    <property type="match status" value="1"/>
</dbReference>
<gene>
    <name evidence="1" type="ORF">CCAN12_710066</name>
</gene>
<proteinExistence type="predicted"/>
<evidence type="ECO:0000313" key="1">
    <source>
        <dbReference type="EMBL" id="CEN37866.1"/>
    </source>
</evidence>
<dbReference type="GeneID" id="69581027"/>
<dbReference type="Pfam" id="PF04536">
    <property type="entry name" value="TPM_phosphatase"/>
    <property type="match status" value="1"/>
</dbReference>
<accession>A0A0B7HDT3</accession>
<dbReference type="RefSeq" id="WP_042000747.1">
    <property type="nucleotide sequence ID" value="NZ_CP022382.1"/>
</dbReference>
<protein>
    <submittedName>
        <fullName evidence="1">Uncharacterized protein</fullName>
    </submittedName>
</protein>
<dbReference type="EMBL" id="CDOE01000069">
    <property type="protein sequence ID" value="CEN37866.1"/>
    <property type="molecule type" value="Genomic_DNA"/>
</dbReference>
<sequence length="147" mass="16886">MNIEQFLTPQEEREIIRAVGEAEKETSGEIRVHLENTTSKDPYLRAMEVFEKLDMPLTAQRNGVLFYFAVEDKTFVIFGDKGINNVVEDDFWESTKDEMLGYFREGKFKEGIVAGIRKAGKALQKYFPYCAKEDVNELTDDISKGNI</sequence>